<evidence type="ECO:0000256" key="3">
    <source>
        <dbReference type="ARBA" id="ARBA00023295"/>
    </source>
</evidence>
<dbReference type="SMART" id="SM00641">
    <property type="entry name" value="Glyco_25"/>
    <property type="match status" value="1"/>
</dbReference>
<protein>
    <recommendedName>
        <fullName evidence="4">Lysozyme</fullName>
        <ecNumber evidence="4">3.2.1.17</ecNumber>
    </recommendedName>
</protein>
<comment type="similarity">
    <text evidence="1 4">Belongs to the glycosyl hydrolase 25 family.</text>
</comment>
<dbReference type="Pfam" id="PF01183">
    <property type="entry name" value="Glyco_hydro_25"/>
    <property type="match status" value="1"/>
</dbReference>
<reference evidence="7" key="1">
    <citation type="journal article" date="2019" name="Int. J. Syst. Evol. Microbiol.">
        <title>The Global Catalogue of Microorganisms (GCM) 10K type strain sequencing project: providing services to taxonomists for standard genome sequencing and annotation.</title>
        <authorList>
            <consortium name="The Broad Institute Genomics Platform"/>
            <consortium name="The Broad Institute Genome Sequencing Center for Infectious Disease"/>
            <person name="Wu L."/>
            <person name="Ma J."/>
        </authorList>
    </citation>
    <scope>NUCLEOTIDE SEQUENCE [LARGE SCALE GENOMIC DNA]</scope>
    <source>
        <strain evidence="7">JCM 9373</strain>
    </source>
</reference>
<keyword evidence="5" id="KW-0732">Signal</keyword>
<gene>
    <name evidence="6" type="ORF">GCM10010466_58410</name>
</gene>
<sequence length="395" mass="41721">MRRLFGILLGGLAVTVAASAALPGPALAASAAALPGPAPAAPAVSPGAPGLPGGGPAVRAAASAPAGIQGVDVSSHQGNVSWDAAYRAGARFAYVKATESVTYRNPYYAQQYDGSRQVGMIRGAYHFALPHKSGGAAQADHFVRNGGGWTADGWTLPGVLDIEFNPYQSSNGLDICYDLSPAQMVDWIRAFSDRYLALTGRLPAVYTNTYWWQTCTGDSAAFGDHPLWLARYSSSIGALPAGWTRHAIWQYADSGVLPGDQNVFNGTAEELGLLATGGKAAAPARPAAGKAATRITSVNARPEPVRKGRKLTVSGTLRQTAGNRALPGQRVAIRFKARGSRTWRTMATVRTGSGGAFRKRFRAVRDGSWQVVYAGDALRLASRSRSDRVDVRPRR</sequence>
<name>A0ABP6NWE3_9ACTN</name>
<feature type="signal peptide" evidence="5">
    <location>
        <begin position="1"/>
        <end position="28"/>
    </location>
</feature>
<proteinExistence type="inferred from homology"/>
<dbReference type="PROSITE" id="PS51904">
    <property type="entry name" value="GLYCOSYL_HYDROL_F25_2"/>
    <property type="match status" value="1"/>
</dbReference>
<organism evidence="6 7">
    <name type="scientific">Planomonospora alba</name>
    <dbReference type="NCBI Taxonomy" id="161354"/>
    <lineage>
        <taxon>Bacteria</taxon>
        <taxon>Bacillati</taxon>
        <taxon>Actinomycetota</taxon>
        <taxon>Actinomycetes</taxon>
        <taxon>Streptosporangiales</taxon>
        <taxon>Streptosporangiaceae</taxon>
        <taxon>Planomonospora</taxon>
    </lineage>
</organism>
<accession>A0ABP6NWE3</accession>
<evidence type="ECO:0000256" key="2">
    <source>
        <dbReference type="ARBA" id="ARBA00022801"/>
    </source>
</evidence>
<dbReference type="Proteomes" id="UP001500320">
    <property type="component" value="Unassembled WGS sequence"/>
</dbReference>
<keyword evidence="7" id="KW-1185">Reference proteome</keyword>
<dbReference type="PROSITE" id="PS00953">
    <property type="entry name" value="GLYCOSYL_HYDROL_F25_1"/>
    <property type="match status" value="1"/>
</dbReference>
<keyword evidence="3 4" id="KW-0326">Glycosidase</keyword>
<dbReference type="RefSeq" id="WP_344865112.1">
    <property type="nucleotide sequence ID" value="NZ_BAAAUT010000064.1"/>
</dbReference>
<dbReference type="EC" id="3.2.1.17" evidence="4"/>
<evidence type="ECO:0000313" key="7">
    <source>
        <dbReference type="Proteomes" id="UP001500320"/>
    </source>
</evidence>
<dbReference type="InterPro" id="IPR018077">
    <property type="entry name" value="Glyco_hydro_fam25_subgr"/>
</dbReference>
<dbReference type="SUPFAM" id="SSF51445">
    <property type="entry name" value="(Trans)glycosidases"/>
    <property type="match status" value="1"/>
</dbReference>
<dbReference type="InterPro" id="IPR008270">
    <property type="entry name" value="Glyco_hydro_25_AS"/>
</dbReference>
<evidence type="ECO:0000256" key="5">
    <source>
        <dbReference type="SAM" id="SignalP"/>
    </source>
</evidence>
<dbReference type="PANTHER" id="PTHR34135">
    <property type="entry name" value="LYSOZYME"/>
    <property type="match status" value="1"/>
</dbReference>
<dbReference type="Gene3D" id="3.20.20.80">
    <property type="entry name" value="Glycosidases"/>
    <property type="match status" value="1"/>
</dbReference>
<comment type="caution">
    <text evidence="6">The sequence shown here is derived from an EMBL/GenBank/DDBJ whole genome shotgun (WGS) entry which is preliminary data.</text>
</comment>
<dbReference type="PANTHER" id="PTHR34135:SF2">
    <property type="entry name" value="LYSOZYME"/>
    <property type="match status" value="1"/>
</dbReference>
<dbReference type="CDD" id="cd06412">
    <property type="entry name" value="GH25_CH-type"/>
    <property type="match status" value="1"/>
</dbReference>
<dbReference type="InterPro" id="IPR017853">
    <property type="entry name" value="GH"/>
</dbReference>
<feature type="chain" id="PRO_5045314148" description="Lysozyme" evidence="5">
    <location>
        <begin position="29"/>
        <end position="395"/>
    </location>
</feature>
<dbReference type="EMBL" id="BAAAUT010000064">
    <property type="protein sequence ID" value="GAA3159908.1"/>
    <property type="molecule type" value="Genomic_DNA"/>
</dbReference>
<evidence type="ECO:0000256" key="4">
    <source>
        <dbReference type="RuleBase" id="RU361176"/>
    </source>
</evidence>
<dbReference type="InterPro" id="IPR002053">
    <property type="entry name" value="Glyco_hydro_25"/>
</dbReference>
<keyword evidence="2 4" id="KW-0378">Hydrolase</keyword>
<evidence type="ECO:0000256" key="1">
    <source>
        <dbReference type="ARBA" id="ARBA00010646"/>
    </source>
</evidence>
<comment type="catalytic activity">
    <reaction evidence="4">
        <text>Hydrolysis of (1-&gt;4)-beta-linkages between N-acetylmuramic acid and N-acetyl-D-glucosamine residues in a peptidoglycan and between N-acetyl-D-glucosamine residues in chitodextrins.</text>
        <dbReference type="EC" id="3.2.1.17"/>
    </reaction>
</comment>
<evidence type="ECO:0000313" key="6">
    <source>
        <dbReference type="EMBL" id="GAA3159908.1"/>
    </source>
</evidence>